<dbReference type="PANTHER" id="PTHR35792">
    <property type="entry name" value="GENERAL STRESS PROTEIN"/>
    <property type="match status" value="1"/>
</dbReference>
<proteinExistence type="predicted"/>
<dbReference type="AlphaFoldDB" id="A0A0F9UPV3"/>
<gene>
    <name evidence="2" type="ORF">LCGC14_0580150</name>
</gene>
<reference evidence="2" key="1">
    <citation type="journal article" date="2015" name="Nature">
        <title>Complex archaea that bridge the gap between prokaryotes and eukaryotes.</title>
        <authorList>
            <person name="Spang A."/>
            <person name="Saw J.H."/>
            <person name="Jorgensen S.L."/>
            <person name="Zaremba-Niedzwiedzka K."/>
            <person name="Martijn J."/>
            <person name="Lind A.E."/>
            <person name="van Eijk R."/>
            <person name="Schleper C."/>
            <person name="Guy L."/>
            <person name="Ettema T.J."/>
        </authorList>
    </citation>
    <scope>NUCLEOTIDE SEQUENCE</scope>
</reference>
<feature type="transmembrane region" description="Helical" evidence="1">
    <location>
        <begin position="12"/>
        <end position="29"/>
    </location>
</feature>
<sequence length="108" mass="11939">MGKSRDNSGVWMAALTGAVIGSTVAVLYAPRSGRETRTIIRKEVESTTEKLNDTVLDLKESVVEKIDKDGNGFGYFLGSQIARIAFFTNEIMKALDKELKELEIKNVI</sequence>
<evidence type="ECO:0000256" key="1">
    <source>
        <dbReference type="SAM" id="Phobius"/>
    </source>
</evidence>
<dbReference type="Pfam" id="PF12732">
    <property type="entry name" value="YtxH"/>
    <property type="match status" value="1"/>
</dbReference>
<dbReference type="InterPro" id="IPR024623">
    <property type="entry name" value="YtxH"/>
</dbReference>
<keyword evidence="1" id="KW-1133">Transmembrane helix</keyword>
<protein>
    <recommendedName>
        <fullName evidence="3">YtxH domain-containing protein</fullName>
    </recommendedName>
</protein>
<dbReference type="InterPro" id="IPR052928">
    <property type="entry name" value="Desiccation-related_membrane"/>
</dbReference>
<organism evidence="2">
    <name type="scientific">marine sediment metagenome</name>
    <dbReference type="NCBI Taxonomy" id="412755"/>
    <lineage>
        <taxon>unclassified sequences</taxon>
        <taxon>metagenomes</taxon>
        <taxon>ecological metagenomes</taxon>
    </lineage>
</organism>
<keyword evidence="1" id="KW-0812">Transmembrane</keyword>
<accession>A0A0F9UPV3</accession>
<keyword evidence="1" id="KW-0472">Membrane</keyword>
<comment type="caution">
    <text evidence="2">The sequence shown here is derived from an EMBL/GenBank/DDBJ whole genome shotgun (WGS) entry which is preliminary data.</text>
</comment>
<name>A0A0F9UPV3_9ZZZZ</name>
<evidence type="ECO:0008006" key="3">
    <source>
        <dbReference type="Google" id="ProtNLM"/>
    </source>
</evidence>
<dbReference type="PANTHER" id="PTHR35792:SF2">
    <property type="entry name" value="GENERAL STRESS PROTEIN"/>
    <property type="match status" value="1"/>
</dbReference>
<evidence type="ECO:0000313" key="2">
    <source>
        <dbReference type="EMBL" id="KKN55638.1"/>
    </source>
</evidence>
<dbReference type="EMBL" id="LAZR01000876">
    <property type="protein sequence ID" value="KKN55638.1"/>
    <property type="molecule type" value="Genomic_DNA"/>
</dbReference>